<accession>A0ABP9D7I0</accession>
<sequence length="89" mass="9121">MTVSPTTFTTGRDLTVSFSGCGSADTVEFRWRDVGTGRSGVLGSQRCAGSTATLVLRGFAEASPGHWEVTGKAAPSGLSDVAALTVQAR</sequence>
<organism evidence="1 2">
    <name type="scientific">Kitasatospora terrestris</name>
    <dbReference type="NCBI Taxonomy" id="258051"/>
    <lineage>
        <taxon>Bacteria</taxon>
        <taxon>Bacillati</taxon>
        <taxon>Actinomycetota</taxon>
        <taxon>Actinomycetes</taxon>
        <taxon>Kitasatosporales</taxon>
        <taxon>Streptomycetaceae</taxon>
        <taxon>Kitasatospora</taxon>
    </lineage>
</organism>
<evidence type="ECO:0000313" key="1">
    <source>
        <dbReference type="EMBL" id="GAA4833403.1"/>
    </source>
</evidence>
<gene>
    <name evidence="1" type="ORF">GCM10023235_04860</name>
</gene>
<dbReference type="EMBL" id="BAABIS010000001">
    <property type="protein sequence ID" value="GAA4833403.1"/>
    <property type="molecule type" value="Genomic_DNA"/>
</dbReference>
<reference evidence="2" key="1">
    <citation type="journal article" date="2019" name="Int. J. Syst. Evol. Microbiol.">
        <title>The Global Catalogue of Microorganisms (GCM) 10K type strain sequencing project: providing services to taxonomists for standard genome sequencing and annotation.</title>
        <authorList>
            <consortium name="The Broad Institute Genomics Platform"/>
            <consortium name="The Broad Institute Genome Sequencing Center for Infectious Disease"/>
            <person name="Wu L."/>
            <person name="Ma J."/>
        </authorList>
    </citation>
    <scope>NUCLEOTIDE SEQUENCE [LARGE SCALE GENOMIC DNA]</scope>
    <source>
        <strain evidence="2">JCM 13006</strain>
    </source>
</reference>
<proteinExistence type="predicted"/>
<dbReference type="Proteomes" id="UP001501752">
    <property type="component" value="Unassembled WGS sequence"/>
</dbReference>
<evidence type="ECO:0000313" key="2">
    <source>
        <dbReference type="Proteomes" id="UP001501752"/>
    </source>
</evidence>
<name>A0ABP9D7I0_9ACTN</name>
<protein>
    <submittedName>
        <fullName evidence="1">Uncharacterized protein</fullName>
    </submittedName>
</protein>
<comment type="caution">
    <text evidence="1">The sequence shown here is derived from an EMBL/GenBank/DDBJ whole genome shotgun (WGS) entry which is preliminary data.</text>
</comment>
<keyword evidence="2" id="KW-1185">Reference proteome</keyword>